<sequence>MGVACGRALRSYCTSLNHGPVSAFIPNANPDYKDTLQHSHLSSIHDIYWHYKLTTYFSLPITTRMKKLFIILCLIIPYFAQAQTTAQPQWKTHWIGTANSPDTAINTWLAYRKQIDLKQVRKC</sequence>
<protein>
    <submittedName>
        <fullName evidence="1">Uncharacterized protein</fullName>
    </submittedName>
</protein>
<reference evidence="1 2" key="1">
    <citation type="submission" date="2022-07" db="EMBL/GenBank/DDBJ databases">
        <title>Mucilaginibacter sp. JC4.</title>
        <authorList>
            <person name="Le V."/>
            <person name="Ko S.-R."/>
            <person name="Ahn C.-Y."/>
            <person name="Oh H.-M."/>
        </authorList>
    </citation>
    <scope>NUCLEOTIDE SEQUENCE [LARGE SCALE GENOMIC DNA]</scope>
    <source>
        <strain evidence="1 2">JC4</strain>
    </source>
</reference>
<evidence type="ECO:0000313" key="2">
    <source>
        <dbReference type="Proteomes" id="UP001204376"/>
    </source>
</evidence>
<name>A0ABT1T4V1_9SPHI</name>
<gene>
    <name evidence="1" type="ORF">NPE20_16305</name>
</gene>
<organism evidence="1 2">
    <name type="scientific">Mucilaginibacter aquariorum</name>
    <dbReference type="NCBI Taxonomy" id="2967225"/>
    <lineage>
        <taxon>Bacteria</taxon>
        <taxon>Pseudomonadati</taxon>
        <taxon>Bacteroidota</taxon>
        <taxon>Sphingobacteriia</taxon>
        <taxon>Sphingobacteriales</taxon>
        <taxon>Sphingobacteriaceae</taxon>
        <taxon>Mucilaginibacter</taxon>
    </lineage>
</organism>
<proteinExistence type="predicted"/>
<dbReference type="Proteomes" id="UP001204376">
    <property type="component" value="Unassembled WGS sequence"/>
</dbReference>
<evidence type="ECO:0000313" key="1">
    <source>
        <dbReference type="EMBL" id="MCQ6959542.1"/>
    </source>
</evidence>
<keyword evidence="2" id="KW-1185">Reference proteome</keyword>
<comment type="caution">
    <text evidence="1">The sequence shown here is derived from an EMBL/GenBank/DDBJ whole genome shotgun (WGS) entry which is preliminary data.</text>
</comment>
<dbReference type="EMBL" id="JANHOH010000003">
    <property type="protein sequence ID" value="MCQ6959542.1"/>
    <property type="molecule type" value="Genomic_DNA"/>
</dbReference>
<accession>A0ABT1T4V1</accession>
<dbReference type="RefSeq" id="WP_256539730.1">
    <property type="nucleotide sequence ID" value="NZ_JANHOH010000003.1"/>
</dbReference>